<dbReference type="SUPFAM" id="SSF52374">
    <property type="entry name" value="Nucleotidylyl transferase"/>
    <property type="match status" value="1"/>
</dbReference>
<organism evidence="9">
    <name type="scientific">gut metagenome</name>
    <dbReference type="NCBI Taxonomy" id="749906"/>
    <lineage>
        <taxon>unclassified sequences</taxon>
        <taxon>metagenomes</taxon>
        <taxon>organismal metagenomes</taxon>
    </lineage>
</organism>
<dbReference type="InterPro" id="IPR014729">
    <property type="entry name" value="Rossmann-like_a/b/a_fold"/>
</dbReference>
<comment type="pathway">
    <text evidence="1">Cofactor biosynthesis; NAD(+) biosynthesis.</text>
</comment>
<evidence type="ECO:0000256" key="6">
    <source>
        <dbReference type="ARBA" id="ARBA00022840"/>
    </source>
</evidence>
<evidence type="ECO:0000256" key="7">
    <source>
        <dbReference type="ARBA" id="ARBA00023027"/>
    </source>
</evidence>
<dbReference type="InterPro" id="IPR004821">
    <property type="entry name" value="Cyt_trans-like"/>
</dbReference>
<dbReference type="NCBIfam" id="TIGR00482">
    <property type="entry name" value="nicotinate (nicotinamide) nucleotide adenylyltransferase"/>
    <property type="match status" value="1"/>
</dbReference>
<evidence type="ECO:0000259" key="8">
    <source>
        <dbReference type="Pfam" id="PF01467"/>
    </source>
</evidence>
<keyword evidence="5" id="KW-0547">Nucleotide-binding</keyword>
<dbReference type="PANTHER" id="PTHR39321">
    <property type="entry name" value="NICOTINATE-NUCLEOTIDE ADENYLYLTRANSFERASE-RELATED"/>
    <property type="match status" value="1"/>
</dbReference>
<proteinExistence type="inferred from homology"/>
<dbReference type="GO" id="GO:0009435">
    <property type="term" value="P:NAD+ biosynthetic process"/>
    <property type="evidence" value="ECO:0007669"/>
    <property type="project" value="UniProtKB-UniPathway"/>
</dbReference>
<dbReference type="InterPro" id="IPR005248">
    <property type="entry name" value="NadD/NMNAT"/>
</dbReference>
<dbReference type="UniPathway" id="UPA00253"/>
<evidence type="ECO:0000256" key="3">
    <source>
        <dbReference type="ARBA" id="ARBA00022679"/>
    </source>
</evidence>
<keyword evidence="6" id="KW-0067">ATP-binding</keyword>
<sequence length="198" mass="23200">MFMEKKTPIRTGIFGGSFNPIHIGHLALANYLCEYGGLDEIWFLVSPHNPLKEQGGLWDDDLRLELVRLATADYPRFHASDFEFHLPRPSYMVHTLDALQEAYPDRRFTLIIGADNWAVFPRWYQPEEIIRRHEILVYPRPGYPIDPTHLPDSVQLVDTPLLEISSTFIRQALDEGKDVRYFLHPAVYQRIRDYFSTR</sequence>
<name>J9GEX7_9ZZZZ</name>
<feature type="domain" description="Cytidyltransferase-like" evidence="8">
    <location>
        <begin position="13"/>
        <end position="171"/>
    </location>
</feature>
<dbReference type="Gene3D" id="3.40.50.620">
    <property type="entry name" value="HUPs"/>
    <property type="match status" value="1"/>
</dbReference>
<dbReference type="AlphaFoldDB" id="J9GEX7"/>
<accession>J9GEX7</accession>
<evidence type="ECO:0000256" key="4">
    <source>
        <dbReference type="ARBA" id="ARBA00022695"/>
    </source>
</evidence>
<comment type="caution">
    <text evidence="9">The sequence shown here is derived from an EMBL/GenBank/DDBJ whole genome shotgun (WGS) entry which is preliminary data.</text>
</comment>
<dbReference type="PANTHER" id="PTHR39321:SF3">
    <property type="entry name" value="PHOSPHOPANTETHEINE ADENYLYLTRANSFERASE"/>
    <property type="match status" value="1"/>
</dbReference>
<dbReference type="CDD" id="cd02165">
    <property type="entry name" value="NMNAT"/>
    <property type="match status" value="1"/>
</dbReference>
<dbReference type="HAMAP" id="MF_00244">
    <property type="entry name" value="NaMN_adenylyltr"/>
    <property type="match status" value="1"/>
</dbReference>
<keyword evidence="7" id="KW-0520">NAD</keyword>
<keyword evidence="4 9" id="KW-0548">Nucleotidyltransferase</keyword>
<dbReference type="NCBIfam" id="TIGR00125">
    <property type="entry name" value="cyt_tran_rel"/>
    <property type="match status" value="1"/>
</dbReference>
<dbReference type="GO" id="GO:0005524">
    <property type="term" value="F:ATP binding"/>
    <property type="evidence" value="ECO:0007669"/>
    <property type="project" value="UniProtKB-KW"/>
</dbReference>
<dbReference type="GO" id="GO:0070566">
    <property type="term" value="F:adenylyltransferase activity"/>
    <property type="evidence" value="ECO:0007669"/>
    <property type="project" value="UniProtKB-ARBA"/>
</dbReference>
<keyword evidence="2" id="KW-0662">Pyridine nucleotide biosynthesis</keyword>
<keyword evidence="3 9" id="KW-0808">Transferase</keyword>
<reference evidence="9" key="1">
    <citation type="journal article" date="2012" name="PLoS ONE">
        <title>Gene sets for utilization of primary and secondary nutrition supplies in the distal gut of endangered iberian lynx.</title>
        <authorList>
            <person name="Alcaide M."/>
            <person name="Messina E."/>
            <person name="Richter M."/>
            <person name="Bargiela R."/>
            <person name="Peplies J."/>
            <person name="Huws S.A."/>
            <person name="Newbold C.J."/>
            <person name="Golyshin P.N."/>
            <person name="Simon M.A."/>
            <person name="Lopez G."/>
            <person name="Yakimov M.M."/>
            <person name="Ferrer M."/>
        </authorList>
    </citation>
    <scope>NUCLEOTIDE SEQUENCE</scope>
</reference>
<evidence type="ECO:0000313" key="9">
    <source>
        <dbReference type="EMBL" id="EJX05897.1"/>
    </source>
</evidence>
<evidence type="ECO:0000256" key="2">
    <source>
        <dbReference type="ARBA" id="ARBA00022642"/>
    </source>
</evidence>
<evidence type="ECO:0000256" key="5">
    <source>
        <dbReference type="ARBA" id="ARBA00022741"/>
    </source>
</evidence>
<evidence type="ECO:0000256" key="1">
    <source>
        <dbReference type="ARBA" id="ARBA00004790"/>
    </source>
</evidence>
<dbReference type="EMBL" id="AMCI01001328">
    <property type="protein sequence ID" value="EJX05897.1"/>
    <property type="molecule type" value="Genomic_DNA"/>
</dbReference>
<gene>
    <name evidence="9" type="ORF">EVA_05990</name>
</gene>
<dbReference type="Pfam" id="PF01467">
    <property type="entry name" value="CTP_transf_like"/>
    <property type="match status" value="1"/>
</dbReference>
<protein>
    <submittedName>
        <fullName evidence="9">Nicotinic acid mononucleotide adenylyltransferase</fullName>
    </submittedName>
</protein>